<dbReference type="EMBL" id="BKCP01011514">
    <property type="protein sequence ID" value="GER54772.1"/>
    <property type="molecule type" value="Genomic_DNA"/>
</dbReference>
<gene>
    <name evidence="2" type="ORF">STAS_32395</name>
</gene>
<evidence type="ECO:0000313" key="2">
    <source>
        <dbReference type="EMBL" id="GER54772.1"/>
    </source>
</evidence>
<sequence length="109" mass="12030">MDKVSEAVSGAAVGVALELLLISIWKLAWFSSVLNRLKSTVNFIEPNIAENELFDRARKMLNELHKIGSALEEKVNVVTQLEHKVSNLEAKVSELCAFANDRDTASDST</sequence>
<evidence type="ECO:0000313" key="3">
    <source>
        <dbReference type="Proteomes" id="UP000325081"/>
    </source>
</evidence>
<keyword evidence="3" id="KW-1185">Reference proteome</keyword>
<keyword evidence="1" id="KW-1133">Transmembrane helix</keyword>
<comment type="caution">
    <text evidence="2">The sequence shown here is derived from an EMBL/GenBank/DDBJ whole genome shotgun (WGS) entry which is preliminary data.</text>
</comment>
<evidence type="ECO:0000256" key="1">
    <source>
        <dbReference type="SAM" id="Phobius"/>
    </source>
</evidence>
<keyword evidence="1" id="KW-0472">Membrane</keyword>
<protein>
    <submittedName>
        <fullName evidence="2">T-box transcription factor TBX20</fullName>
    </submittedName>
</protein>
<feature type="transmembrane region" description="Helical" evidence="1">
    <location>
        <begin position="12"/>
        <end position="30"/>
    </location>
</feature>
<dbReference type="Proteomes" id="UP000325081">
    <property type="component" value="Unassembled WGS sequence"/>
</dbReference>
<name>A0A5A7RBA3_STRAF</name>
<proteinExistence type="predicted"/>
<organism evidence="2 3">
    <name type="scientific">Striga asiatica</name>
    <name type="common">Asiatic witchweed</name>
    <name type="synonym">Buchnera asiatica</name>
    <dbReference type="NCBI Taxonomy" id="4170"/>
    <lineage>
        <taxon>Eukaryota</taxon>
        <taxon>Viridiplantae</taxon>
        <taxon>Streptophyta</taxon>
        <taxon>Embryophyta</taxon>
        <taxon>Tracheophyta</taxon>
        <taxon>Spermatophyta</taxon>
        <taxon>Magnoliopsida</taxon>
        <taxon>eudicotyledons</taxon>
        <taxon>Gunneridae</taxon>
        <taxon>Pentapetalae</taxon>
        <taxon>asterids</taxon>
        <taxon>lamiids</taxon>
        <taxon>Lamiales</taxon>
        <taxon>Orobanchaceae</taxon>
        <taxon>Buchnereae</taxon>
        <taxon>Striga</taxon>
    </lineage>
</organism>
<reference evidence="3" key="1">
    <citation type="journal article" date="2019" name="Curr. Biol.">
        <title>Genome Sequence of Striga asiatica Provides Insight into the Evolution of Plant Parasitism.</title>
        <authorList>
            <person name="Yoshida S."/>
            <person name="Kim S."/>
            <person name="Wafula E.K."/>
            <person name="Tanskanen J."/>
            <person name="Kim Y.M."/>
            <person name="Honaas L."/>
            <person name="Yang Z."/>
            <person name="Spallek T."/>
            <person name="Conn C.E."/>
            <person name="Ichihashi Y."/>
            <person name="Cheong K."/>
            <person name="Cui S."/>
            <person name="Der J.P."/>
            <person name="Gundlach H."/>
            <person name="Jiao Y."/>
            <person name="Hori C."/>
            <person name="Ishida J.K."/>
            <person name="Kasahara H."/>
            <person name="Kiba T."/>
            <person name="Kim M.S."/>
            <person name="Koo N."/>
            <person name="Laohavisit A."/>
            <person name="Lee Y.H."/>
            <person name="Lumba S."/>
            <person name="McCourt P."/>
            <person name="Mortimer J.C."/>
            <person name="Mutuku J.M."/>
            <person name="Nomura T."/>
            <person name="Sasaki-Sekimoto Y."/>
            <person name="Seto Y."/>
            <person name="Wang Y."/>
            <person name="Wakatake T."/>
            <person name="Sakakibara H."/>
            <person name="Demura T."/>
            <person name="Yamaguchi S."/>
            <person name="Yoneyama K."/>
            <person name="Manabe R.I."/>
            <person name="Nelson D.C."/>
            <person name="Schulman A.H."/>
            <person name="Timko M.P."/>
            <person name="dePamphilis C.W."/>
            <person name="Choi D."/>
            <person name="Shirasu K."/>
        </authorList>
    </citation>
    <scope>NUCLEOTIDE SEQUENCE [LARGE SCALE GENOMIC DNA]</scope>
    <source>
        <strain evidence="3">cv. UVA1</strain>
    </source>
</reference>
<keyword evidence="1" id="KW-0812">Transmembrane</keyword>
<dbReference type="AlphaFoldDB" id="A0A5A7RBA3"/>
<accession>A0A5A7RBA3</accession>